<gene>
    <name evidence="9" type="ORF">PMAYCL1PPCAC_29123</name>
</gene>
<dbReference type="Proteomes" id="UP001328107">
    <property type="component" value="Unassembled WGS sequence"/>
</dbReference>
<dbReference type="Gene3D" id="3.10.200.10">
    <property type="entry name" value="Alpha carbonic anhydrase"/>
    <property type="match status" value="1"/>
</dbReference>
<name>A0AAN5D9B8_9BILA</name>
<evidence type="ECO:0000313" key="9">
    <source>
        <dbReference type="EMBL" id="GMR58928.1"/>
    </source>
</evidence>
<keyword evidence="4" id="KW-0479">Metal-binding</keyword>
<dbReference type="AlphaFoldDB" id="A0AAN5D9B8"/>
<evidence type="ECO:0000313" key="10">
    <source>
        <dbReference type="Proteomes" id="UP001328107"/>
    </source>
</evidence>
<proteinExistence type="inferred from homology"/>
<evidence type="ECO:0000259" key="8">
    <source>
        <dbReference type="PROSITE" id="PS51144"/>
    </source>
</evidence>
<protein>
    <recommendedName>
        <fullName evidence="3">carbonic anhydrase</fullName>
        <ecNumber evidence="3">4.2.1.1</ecNumber>
    </recommendedName>
</protein>
<evidence type="ECO:0000256" key="4">
    <source>
        <dbReference type="ARBA" id="ARBA00022723"/>
    </source>
</evidence>
<dbReference type="PANTHER" id="PTHR18952:SF141">
    <property type="entry name" value="CARBONIC ANHYDRASE"/>
    <property type="match status" value="1"/>
</dbReference>
<comment type="cofactor">
    <cofactor evidence="1">
        <name>Zn(2+)</name>
        <dbReference type="ChEBI" id="CHEBI:29105"/>
    </cofactor>
</comment>
<evidence type="ECO:0000256" key="3">
    <source>
        <dbReference type="ARBA" id="ARBA00012925"/>
    </source>
</evidence>
<evidence type="ECO:0000256" key="1">
    <source>
        <dbReference type="ARBA" id="ARBA00001947"/>
    </source>
</evidence>
<organism evidence="9 10">
    <name type="scientific">Pristionchus mayeri</name>
    <dbReference type="NCBI Taxonomy" id="1317129"/>
    <lineage>
        <taxon>Eukaryota</taxon>
        <taxon>Metazoa</taxon>
        <taxon>Ecdysozoa</taxon>
        <taxon>Nematoda</taxon>
        <taxon>Chromadorea</taxon>
        <taxon>Rhabditida</taxon>
        <taxon>Rhabditina</taxon>
        <taxon>Diplogasteromorpha</taxon>
        <taxon>Diplogasteroidea</taxon>
        <taxon>Neodiplogasteridae</taxon>
        <taxon>Pristionchus</taxon>
    </lineage>
</organism>
<evidence type="ECO:0000256" key="2">
    <source>
        <dbReference type="ARBA" id="ARBA00010718"/>
    </source>
</evidence>
<accession>A0AAN5D9B8</accession>
<dbReference type="Pfam" id="PF00194">
    <property type="entry name" value="Carb_anhydrase"/>
    <property type="match status" value="1"/>
</dbReference>
<dbReference type="InterPro" id="IPR036398">
    <property type="entry name" value="CA_dom_sf"/>
</dbReference>
<dbReference type="InterPro" id="IPR023561">
    <property type="entry name" value="Carbonic_anhydrase_a-class"/>
</dbReference>
<dbReference type="EMBL" id="BTRK01000006">
    <property type="protein sequence ID" value="GMR58928.1"/>
    <property type="molecule type" value="Genomic_DNA"/>
</dbReference>
<evidence type="ECO:0000256" key="7">
    <source>
        <dbReference type="ARBA" id="ARBA00048348"/>
    </source>
</evidence>
<keyword evidence="10" id="KW-1185">Reference proteome</keyword>
<dbReference type="GO" id="GO:0005737">
    <property type="term" value="C:cytoplasm"/>
    <property type="evidence" value="ECO:0007669"/>
    <property type="project" value="TreeGrafter"/>
</dbReference>
<dbReference type="PANTHER" id="PTHR18952">
    <property type="entry name" value="CARBONIC ANHYDRASE"/>
    <property type="match status" value="1"/>
</dbReference>
<comment type="catalytic activity">
    <reaction evidence="7">
        <text>hydrogencarbonate + H(+) = CO2 + H2O</text>
        <dbReference type="Rhea" id="RHEA:10748"/>
        <dbReference type="ChEBI" id="CHEBI:15377"/>
        <dbReference type="ChEBI" id="CHEBI:15378"/>
        <dbReference type="ChEBI" id="CHEBI:16526"/>
        <dbReference type="ChEBI" id="CHEBI:17544"/>
        <dbReference type="EC" id="4.2.1.1"/>
    </reaction>
</comment>
<reference evidence="10" key="1">
    <citation type="submission" date="2022-10" db="EMBL/GenBank/DDBJ databases">
        <title>Genome assembly of Pristionchus species.</title>
        <authorList>
            <person name="Yoshida K."/>
            <person name="Sommer R.J."/>
        </authorList>
    </citation>
    <scope>NUCLEOTIDE SEQUENCE [LARGE SCALE GENOMIC DNA]</scope>
    <source>
        <strain evidence="10">RS5460</strain>
    </source>
</reference>
<feature type="domain" description="Alpha-carbonic anhydrase" evidence="8">
    <location>
        <begin position="1"/>
        <end position="102"/>
    </location>
</feature>
<dbReference type="SUPFAM" id="SSF51069">
    <property type="entry name" value="Carbonic anhydrase"/>
    <property type="match status" value="1"/>
</dbReference>
<feature type="non-terminal residue" evidence="9">
    <location>
        <position position="1"/>
    </location>
</feature>
<comment type="similarity">
    <text evidence="2">Belongs to the alpha-carbonic anhydrase family.</text>
</comment>
<evidence type="ECO:0000256" key="6">
    <source>
        <dbReference type="ARBA" id="ARBA00023239"/>
    </source>
</evidence>
<dbReference type="GO" id="GO:0008270">
    <property type="term" value="F:zinc ion binding"/>
    <property type="evidence" value="ECO:0007669"/>
    <property type="project" value="InterPro"/>
</dbReference>
<keyword evidence="6" id="KW-0456">Lyase</keyword>
<dbReference type="PROSITE" id="PS51144">
    <property type="entry name" value="ALPHA_CA_2"/>
    <property type="match status" value="1"/>
</dbReference>
<dbReference type="InterPro" id="IPR001148">
    <property type="entry name" value="CA_dom"/>
</dbReference>
<evidence type="ECO:0000256" key="5">
    <source>
        <dbReference type="ARBA" id="ARBA00022833"/>
    </source>
</evidence>
<keyword evidence="5" id="KW-0862">Zinc</keyword>
<sequence length="102" mass="11640">GMIEGFHNWTKRPIFVRKELNLIYFLQQIHFQWENDSHGSEHSIDGKQSSAEMHLVFSLNDESVEEAKNMTNGLLVVGVLLEVLPGSRLGIYEDLRQIDDAG</sequence>
<dbReference type="GO" id="GO:0004089">
    <property type="term" value="F:carbonate dehydratase activity"/>
    <property type="evidence" value="ECO:0007669"/>
    <property type="project" value="UniProtKB-EC"/>
</dbReference>
<dbReference type="EC" id="4.2.1.1" evidence="3"/>
<comment type="caution">
    <text evidence="9">The sequence shown here is derived from an EMBL/GenBank/DDBJ whole genome shotgun (WGS) entry which is preliminary data.</text>
</comment>